<accession>A0AAJ0HFG6</accession>
<name>A0AAJ0HFG6_9PEZI</name>
<evidence type="ECO:0000256" key="1">
    <source>
        <dbReference type="SAM" id="MobiDB-lite"/>
    </source>
</evidence>
<dbReference type="EMBL" id="JAUIQD010000005">
    <property type="protein sequence ID" value="KAK3349879.1"/>
    <property type="molecule type" value="Genomic_DNA"/>
</dbReference>
<dbReference type="AlphaFoldDB" id="A0AAJ0HFG6"/>
<gene>
    <name evidence="2" type="ORF">B0T25DRAFT_549121</name>
</gene>
<feature type="region of interest" description="Disordered" evidence="1">
    <location>
        <begin position="27"/>
        <end position="68"/>
    </location>
</feature>
<feature type="compositionally biased region" description="Polar residues" evidence="1">
    <location>
        <begin position="37"/>
        <end position="61"/>
    </location>
</feature>
<reference evidence="2" key="1">
    <citation type="journal article" date="2023" name="Mol. Phylogenet. Evol.">
        <title>Genome-scale phylogeny and comparative genomics of the fungal order Sordariales.</title>
        <authorList>
            <person name="Hensen N."/>
            <person name="Bonometti L."/>
            <person name="Westerberg I."/>
            <person name="Brannstrom I.O."/>
            <person name="Guillou S."/>
            <person name="Cros-Aarteil S."/>
            <person name="Calhoun S."/>
            <person name="Haridas S."/>
            <person name="Kuo A."/>
            <person name="Mondo S."/>
            <person name="Pangilinan J."/>
            <person name="Riley R."/>
            <person name="LaButti K."/>
            <person name="Andreopoulos B."/>
            <person name="Lipzen A."/>
            <person name="Chen C."/>
            <person name="Yan M."/>
            <person name="Daum C."/>
            <person name="Ng V."/>
            <person name="Clum A."/>
            <person name="Steindorff A."/>
            <person name="Ohm R.A."/>
            <person name="Martin F."/>
            <person name="Silar P."/>
            <person name="Natvig D.O."/>
            <person name="Lalanne C."/>
            <person name="Gautier V."/>
            <person name="Ament-Velasquez S.L."/>
            <person name="Kruys A."/>
            <person name="Hutchinson M.I."/>
            <person name="Powell A.J."/>
            <person name="Barry K."/>
            <person name="Miller A.N."/>
            <person name="Grigoriev I.V."/>
            <person name="Debuchy R."/>
            <person name="Gladieux P."/>
            <person name="Hiltunen Thoren M."/>
            <person name="Johannesson H."/>
        </authorList>
    </citation>
    <scope>NUCLEOTIDE SEQUENCE</scope>
    <source>
        <strain evidence="2">CBS 955.72</strain>
    </source>
</reference>
<comment type="caution">
    <text evidence="2">The sequence shown here is derived from an EMBL/GenBank/DDBJ whole genome shotgun (WGS) entry which is preliminary data.</text>
</comment>
<protein>
    <submittedName>
        <fullName evidence="2">Uncharacterized protein</fullName>
    </submittedName>
</protein>
<dbReference type="Proteomes" id="UP001275084">
    <property type="component" value="Unassembled WGS sequence"/>
</dbReference>
<sequence length="578" mass="62547">MASPIPIQPSTRTSTASTFYLAEPWSSTSPIPCPPRTSDSGYGTATNVTPIGSTTKLTNASAPGPQSDLAHSNIRAVPLPGREDLSIFRTDVEPAYTARFREVAPEMQRLLQRHVVSAQKGLFQRRGRVAAMSMRLMTVGRTLESARPAIVVFVSGGTGLEGVLEGEMVRRLYRPGDGVMPDFDVVVVVGQAPRKRARVVWDTGLAGERRELVTYCGVQVYLEEGGRRSAMATLGGVVKLTYGPGDFVLLGMTVGHVLEGLFGPELGEEEDAPGFMYPRVMGKVAYPATQPDMHVSVDDIVPPRDWALFEIDSSLKIKPNLIQRAGSSYRQGAEPARRHNGIALTTAPAGSFPDIKPIEVVLLGGSNRSRGSMLGLLSHLPGGIMLSGTADFVETYLLTLDDGLEIQDGDSGSWVANPISMEVYGHVVATDMTGDAYVVPLHSSFAEMKTRLGVESVDLPTTADLLDAALRTTSTAGLAPAINILPMEDEERRQGQESTWRDIQDGNRERRDWGWGVLTIRGCSRERRASELLSLCEGLRGQEWKRLSVLDDGDSGYGSLGTPELFDDSVQAEGVRVY</sequence>
<proteinExistence type="predicted"/>
<organism evidence="2 3">
    <name type="scientific">Lasiosphaeria hispida</name>
    <dbReference type="NCBI Taxonomy" id="260671"/>
    <lineage>
        <taxon>Eukaryota</taxon>
        <taxon>Fungi</taxon>
        <taxon>Dikarya</taxon>
        <taxon>Ascomycota</taxon>
        <taxon>Pezizomycotina</taxon>
        <taxon>Sordariomycetes</taxon>
        <taxon>Sordariomycetidae</taxon>
        <taxon>Sordariales</taxon>
        <taxon>Lasiosphaeriaceae</taxon>
        <taxon>Lasiosphaeria</taxon>
    </lineage>
</organism>
<keyword evidence="3" id="KW-1185">Reference proteome</keyword>
<evidence type="ECO:0000313" key="2">
    <source>
        <dbReference type="EMBL" id="KAK3349879.1"/>
    </source>
</evidence>
<reference evidence="2" key="2">
    <citation type="submission" date="2023-06" db="EMBL/GenBank/DDBJ databases">
        <authorList>
            <consortium name="Lawrence Berkeley National Laboratory"/>
            <person name="Haridas S."/>
            <person name="Hensen N."/>
            <person name="Bonometti L."/>
            <person name="Westerberg I."/>
            <person name="Brannstrom I.O."/>
            <person name="Guillou S."/>
            <person name="Cros-Aarteil S."/>
            <person name="Calhoun S."/>
            <person name="Kuo A."/>
            <person name="Mondo S."/>
            <person name="Pangilinan J."/>
            <person name="Riley R."/>
            <person name="Labutti K."/>
            <person name="Andreopoulos B."/>
            <person name="Lipzen A."/>
            <person name="Chen C."/>
            <person name="Yanf M."/>
            <person name="Daum C."/>
            <person name="Ng V."/>
            <person name="Clum A."/>
            <person name="Steindorff A."/>
            <person name="Ohm R."/>
            <person name="Martin F."/>
            <person name="Silar P."/>
            <person name="Natvig D."/>
            <person name="Lalanne C."/>
            <person name="Gautier V."/>
            <person name="Ament-Velasquez S.L."/>
            <person name="Kruys A."/>
            <person name="Hutchinson M.I."/>
            <person name="Powell A.J."/>
            <person name="Barry K."/>
            <person name="Miller A.N."/>
            <person name="Grigoriev I.V."/>
            <person name="Debuchy R."/>
            <person name="Gladieux P."/>
            <person name="Thoren M.H."/>
            <person name="Johannesson H."/>
        </authorList>
    </citation>
    <scope>NUCLEOTIDE SEQUENCE</scope>
    <source>
        <strain evidence="2">CBS 955.72</strain>
    </source>
</reference>
<evidence type="ECO:0000313" key="3">
    <source>
        <dbReference type="Proteomes" id="UP001275084"/>
    </source>
</evidence>